<reference evidence="1 2" key="1">
    <citation type="submission" date="2015-09" db="EMBL/GenBank/DDBJ databases">
        <title>Trachymyrmex cornetzi WGS genome.</title>
        <authorList>
            <person name="Nygaard S."/>
            <person name="Hu H."/>
            <person name="Boomsma J."/>
            <person name="Zhang G."/>
        </authorList>
    </citation>
    <scope>NUCLEOTIDE SEQUENCE [LARGE SCALE GENOMIC DNA]</scope>
    <source>
        <strain evidence="1">Tcor2-1</strain>
        <tissue evidence="1">Whole body</tissue>
    </source>
</reference>
<evidence type="ECO:0000313" key="2">
    <source>
        <dbReference type="Proteomes" id="UP000078492"/>
    </source>
</evidence>
<evidence type="ECO:0000313" key="1">
    <source>
        <dbReference type="EMBL" id="KYN14559.1"/>
    </source>
</evidence>
<protein>
    <submittedName>
        <fullName evidence="1">Uncharacterized protein</fullName>
    </submittedName>
</protein>
<sequence length="95" mass="11040">MNLTFLRVKIKVKVTRRLFAAGCVKGNIYYLRLSQNVYNTSEKFNYFISCLRQECVINKRDAVNMLHNVCDKSSLIECELVAYALDQIVCDTLHE</sequence>
<dbReference type="EMBL" id="KQ980682">
    <property type="protein sequence ID" value="KYN14559.1"/>
    <property type="molecule type" value="Genomic_DNA"/>
</dbReference>
<dbReference type="AlphaFoldDB" id="A0A151IZP1"/>
<proteinExistence type="predicted"/>
<gene>
    <name evidence="1" type="ORF">ALC57_13221</name>
</gene>
<dbReference type="STRING" id="471704.A0A151IZP1"/>
<accession>A0A151IZP1</accession>
<dbReference type="Proteomes" id="UP000078492">
    <property type="component" value="Unassembled WGS sequence"/>
</dbReference>
<organism evidence="1 2">
    <name type="scientific">Trachymyrmex cornetzi</name>
    <dbReference type="NCBI Taxonomy" id="471704"/>
    <lineage>
        <taxon>Eukaryota</taxon>
        <taxon>Metazoa</taxon>
        <taxon>Ecdysozoa</taxon>
        <taxon>Arthropoda</taxon>
        <taxon>Hexapoda</taxon>
        <taxon>Insecta</taxon>
        <taxon>Pterygota</taxon>
        <taxon>Neoptera</taxon>
        <taxon>Endopterygota</taxon>
        <taxon>Hymenoptera</taxon>
        <taxon>Apocrita</taxon>
        <taxon>Aculeata</taxon>
        <taxon>Formicoidea</taxon>
        <taxon>Formicidae</taxon>
        <taxon>Myrmicinae</taxon>
        <taxon>Trachymyrmex</taxon>
    </lineage>
</organism>
<name>A0A151IZP1_9HYME</name>
<keyword evidence="2" id="KW-1185">Reference proteome</keyword>